<sequence length="138" mass="14126">MTVDQAARPPARGQVPGPWSVRRAAGRSGRAALEVYEDGELIDVLVASALATGSAGCGVLRGARRGPAGTFAWGRLGPDGAAPVVLVAERRLRPRWAAAGLTLVADEFWLAHLPVAGFAVVARGAGGAVGRLRPSRVG</sequence>
<feature type="region of interest" description="Disordered" evidence="1">
    <location>
        <begin position="1"/>
        <end position="22"/>
    </location>
</feature>
<dbReference type="AlphaFoldDB" id="A0A2V4NI26"/>
<dbReference type="Proteomes" id="UP000248039">
    <property type="component" value="Unassembled WGS sequence"/>
</dbReference>
<accession>A0A2V4NI26</accession>
<comment type="caution">
    <text evidence="2">The sequence shown here is derived from an EMBL/GenBank/DDBJ whole genome shotgun (WGS) entry which is preliminary data.</text>
</comment>
<keyword evidence="3" id="KW-1185">Reference proteome</keyword>
<organism evidence="2 3">
    <name type="scientific">Streptomyces tateyamensis</name>
    <dbReference type="NCBI Taxonomy" id="565073"/>
    <lineage>
        <taxon>Bacteria</taxon>
        <taxon>Bacillati</taxon>
        <taxon>Actinomycetota</taxon>
        <taxon>Actinomycetes</taxon>
        <taxon>Kitasatosporales</taxon>
        <taxon>Streptomycetaceae</taxon>
        <taxon>Streptomyces</taxon>
    </lineage>
</organism>
<dbReference type="EMBL" id="PYBW01000142">
    <property type="protein sequence ID" value="PYC68038.1"/>
    <property type="molecule type" value="Genomic_DNA"/>
</dbReference>
<protein>
    <submittedName>
        <fullName evidence="2">Uncharacterized protein</fullName>
    </submittedName>
</protein>
<evidence type="ECO:0000313" key="3">
    <source>
        <dbReference type="Proteomes" id="UP000248039"/>
    </source>
</evidence>
<reference evidence="2 3" key="1">
    <citation type="submission" date="2018-03" db="EMBL/GenBank/DDBJ databases">
        <title>Bioinformatic expansion and discovery of thiopeptide antibiotics.</title>
        <authorList>
            <person name="Schwalen C.J."/>
            <person name="Hudson G.A."/>
            <person name="Mitchell D.A."/>
        </authorList>
    </citation>
    <scope>NUCLEOTIDE SEQUENCE [LARGE SCALE GENOMIC DNA]</scope>
    <source>
        <strain evidence="2 3">ATCC 21389</strain>
    </source>
</reference>
<gene>
    <name evidence="2" type="ORF">C7C46_29740</name>
</gene>
<evidence type="ECO:0000313" key="2">
    <source>
        <dbReference type="EMBL" id="PYC68038.1"/>
    </source>
</evidence>
<proteinExistence type="predicted"/>
<evidence type="ECO:0000256" key="1">
    <source>
        <dbReference type="SAM" id="MobiDB-lite"/>
    </source>
</evidence>
<name>A0A2V4NI26_9ACTN</name>